<comment type="caution">
    <text evidence="2">The sequence shown here is derived from an EMBL/GenBank/DDBJ whole genome shotgun (WGS) entry which is preliminary data.</text>
</comment>
<dbReference type="AlphaFoldDB" id="A0A9W7L156"/>
<feature type="compositionally biased region" description="Basic and acidic residues" evidence="1">
    <location>
        <begin position="20"/>
        <end position="32"/>
    </location>
</feature>
<sequence length="158" mass="18317">MAKTDTKSLPSPTKKRGRPKKEMTGSKEEVAAAKRARETMLLTGNSEISRLADYYRNEKLEPGYWYVDNAFEYREETLTIWCSSDFLHNPSFSNEIIRKVRRMKTISKNPTKTNQTKKMDKFREKMADLLKKVGGAVNSNVVEKQKESRPTKPPKKLR</sequence>
<gene>
    <name evidence="2" type="ORF">TrLO_g13448</name>
</gene>
<evidence type="ECO:0000313" key="2">
    <source>
        <dbReference type="EMBL" id="GMI18620.1"/>
    </source>
</evidence>
<organism evidence="2 3">
    <name type="scientific">Triparma laevis f. longispina</name>
    <dbReference type="NCBI Taxonomy" id="1714387"/>
    <lineage>
        <taxon>Eukaryota</taxon>
        <taxon>Sar</taxon>
        <taxon>Stramenopiles</taxon>
        <taxon>Ochrophyta</taxon>
        <taxon>Bolidophyceae</taxon>
        <taxon>Parmales</taxon>
        <taxon>Triparmaceae</taxon>
        <taxon>Triparma</taxon>
    </lineage>
</organism>
<dbReference type="Proteomes" id="UP001165122">
    <property type="component" value="Unassembled WGS sequence"/>
</dbReference>
<dbReference type="OrthoDB" id="10429795at2759"/>
<protein>
    <submittedName>
        <fullName evidence="2">Uncharacterized protein</fullName>
    </submittedName>
</protein>
<name>A0A9W7L156_9STRA</name>
<proteinExistence type="predicted"/>
<keyword evidence="3" id="KW-1185">Reference proteome</keyword>
<evidence type="ECO:0000313" key="3">
    <source>
        <dbReference type="Proteomes" id="UP001165122"/>
    </source>
</evidence>
<feature type="region of interest" description="Disordered" evidence="1">
    <location>
        <begin position="137"/>
        <end position="158"/>
    </location>
</feature>
<reference evidence="3" key="1">
    <citation type="journal article" date="2023" name="Commun. Biol.">
        <title>Genome analysis of Parmales, the sister group of diatoms, reveals the evolutionary specialization of diatoms from phago-mixotrophs to photoautotrophs.</title>
        <authorList>
            <person name="Ban H."/>
            <person name="Sato S."/>
            <person name="Yoshikawa S."/>
            <person name="Yamada K."/>
            <person name="Nakamura Y."/>
            <person name="Ichinomiya M."/>
            <person name="Sato N."/>
            <person name="Blanc-Mathieu R."/>
            <person name="Endo H."/>
            <person name="Kuwata A."/>
            <person name="Ogata H."/>
        </authorList>
    </citation>
    <scope>NUCLEOTIDE SEQUENCE [LARGE SCALE GENOMIC DNA]</scope>
    <source>
        <strain evidence="3">NIES 3700</strain>
    </source>
</reference>
<dbReference type="EMBL" id="BRXW01000339">
    <property type="protein sequence ID" value="GMI18620.1"/>
    <property type="molecule type" value="Genomic_DNA"/>
</dbReference>
<feature type="region of interest" description="Disordered" evidence="1">
    <location>
        <begin position="1"/>
        <end position="32"/>
    </location>
</feature>
<evidence type="ECO:0000256" key="1">
    <source>
        <dbReference type="SAM" id="MobiDB-lite"/>
    </source>
</evidence>
<accession>A0A9W7L156</accession>